<sequence>MTRQTLAVEQPAMLRFLALLTIAAATGLQSWMILFNNFAVEVAGLNGQQIGVLGSVREVPGLLALLVVFLLRLTAEHRLASLSVVLVGLGSVLTGFLPSYAGLILSTLVISFGFHYFETTNQSLTLQYFPVGQAPLVLGRLRSLTAAVNILVGVLVFGLALVCDYSAIFALIGLFVLVLAAWGLRQNPTSAAVVPQHRHMVVRRRYLLFYVLTFLAGARRQIFIAFSVFLLVQEFHCSLPQIAALFVVNNLINYFLSPLIGRAVARFGERAMLSLEYASLIGVFLGYATSRSLPLVMALYILDHIFYNFAMAIGTYFQKVADPRDIAPSMAVAFTINHVAAVVLPLIGGLLWMVDYRIPFVAGALLSALSLLAVQFIRLPASARG</sequence>
<feature type="transmembrane region" description="Helical" evidence="4">
    <location>
        <begin position="295"/>
        <end position="317"/>
    </location>
</feature>
<dbReference type="PROSITE" id="PS50850">
    <property type="entry name" value="MFS"/>
    <property type="match status" value="1"/>
</dbReference>
<keyword evidence="3 4" id="KW-0472">Membrane</keyword>
<dbReference type="GO" id="GO:0022857">
    <property type="term" value="F:transmembrane transporter activity"/>
    <property type="evidence" value="ECO:0007669"/>
    <property type="project" value="InterPro"/>
</dbReference>
<feature type="transmembrane region" description="Helical" evidence="4">
    <location>
        <begin position="103"/>
        <end position="120"/>
    </location>
</feature>
<dbReference type="AlphaFoldDB" id="A0A1G7EJR8"/>
<feature type="transmembrane region" description="Helical" evidence="4">
    <location>
        <begin position="54"/>
        <end position="72"/>
    </location>
</feature>
<dbReference type="Proteomes" id="UP000243205">
    <property type="component" value="Unassembled WGS sequence"/>
</dbReference>
<organism evidence="6 7">
    <name type="scientific">Desulfuromonas thiophila</name>
    <dbReference type="NCBI Taxonomy" id="57664"/>
    <lineage>
        <taxon>Bacteria</taxon>
        <taxon>Pseudomonadati</taxon>
        <taxon>Thermodesulfobacteriota</taxon>
        <taxon>Desulfuromonadia</taxon>
        <taxon>Desulfuromonadales</taxon>
        <taxon>Desulfuromonadaceae</taxon>
        <taxon>Desulfuromonas</taxon>
    </lineage>
</organism>
<dbReference type="SUPFAM" id="SSF103473">
    <property type="entry name" value="MFS general substrate transporter"/>
    <property type="match status" value="1"/>
</dbReference>
<dbReference type="Gene3D" id="1.20.1250.20">
    <property type="entry name" value="MFS general substrate transporter like domains"/>
    <property type="match status" value="2"/>
</dbReference>
<dbReference type="InterPro" id="IPR020846">
    <property type="entry name" value="MFS_dom"/>
</dbReference>
<feature type="domain" description="Major facilitator superfamily (MFS) profile" evidence="5">
    <location>
        <begin position="205"/>
        <end position="385"/>
    </location>
</feature>
<dbReference type="Pfam" id="PF07690">
    <property type="entry name" value="MFS_1"/>
    <property type="match status" value="1"/>
</dbReference>
<evidence type="ECO:0000259" key="5">
    <source>
        <dbReference type="PROSITE" id="PS50850"/>
    </source>
</evidence>
<gene>
    <name evidence="6" type="ORF">SAMN05661003_12115</name>
</gene>
<feature type="transmembrane region" description="Helical" evidence="4">
    <location>
        <begin position="141"/>
        <end position="161"/>
    </location>
</feature>
<reference evidence="7" key="1">
    <citation type="submission" date="2016-10" db="EMBL/GenBank/DDBJ databases">
        <authorList>
            <person name="Varghese N."/>
            <person name="Submissions S."/>
        </authorList>
    </citation>
    <scope>NUCLEOTIDE SEQUENCE [LARGE SCALE GENOMIC DNA]</scope>
    <source>
        <strain evidence="7">DSM 8987</strain>
    </source>
</reference>
<feature type="transmembrane region" description="Helical" evidence="4">
    <location>
        <begin position="329"/>
        <end position="352"/>
    </location>
</feature>
<evidence type="ECO:0000313" key="6">
    <source>
        <dbReference type="EMBL" id="SDE63939.1"/>
    </source>
</evidence>
<feature type="transmembrane region" description="Helical" evidence="4">
    <location>
        <begin position="206"/>
        <end position="232"/>
    </location>
</feature>
<keyword evidence="7" id="KW-1185">Reference proteome</keyword>
<dbReference type="EMBL" id="FNAQ01000021">
    <property type="protein sequence ID" value="SDE63939.1"/>
    <property type="molecule type" value="Genomic_DNA"/>
</dbReference>
<name>A0A1G7EJR8_9BACT</name>
<dbReference type="STRING" id="57664.SAMN05661003_12115"/>
<feature type="transmembrane region" description="Helical" evidence="4">
    <location>
        <begin position="79"/>
        <end position="97"/>
    </location>
</feature>
<evidence type="ECO:0000256" key="4">
    <source>
        <dbReference type="SAM" id="Phobius"/>
    </source>
</evidence>
<proteinExistence type="predicted"/>
<evidence type="ECO:0000256" key="3">
    <source>
        <dbReference type="ARBA" id="ARBA00023136"/>
    </source>
</evidence>
<evidence type="ECO:0000313" key="7">
    <source>
        <dbReference type="Proteomes" id="UP000243205"/>
    </source>
</evidence>
<feature type="transmembrane region" description="Helical" evidence="4">
    <location>
        <begin position="12"/>
        <end position="34"/>
    </location>
</feature>
<feature type="transmembrane region" description="Helical" evidence="4">
    <location>
        <begin position="167"/>
        <end position="185"/>
    </location>
</feature>
<accession>A0A1G7EJR8</accession>
<dbReference type="InterPro" id="IPR036259">
    <property type="entry name" value="MFS_trans_sf"/>
</dbReference>
<dbReference type="InterPro" id="IPR011701">
    <property type="entry name" value="MFS"/>
</dbReference>
<feature type="transmembrane region" description="Helical" evidence="4">
    <location>
        <begin position="238"/>
        <end position="259"/>
    </location>
</feature>
<feature type="transmembrane region" description="Helical" evidence="4">
    <location>
        <begin position="271"/>
        <end position="289"/>
    </location>
</feature>
<evidence type="ECO:0000256" key="2">
    <source>
        <dbReference type="ARBA" id="ARBA00022989"/>
    </source>
</evidence>
<protein>
    <submittedName>
        <fullName evidence="6">Major Facilitator Superfamily protein</fullName>
    </submittedName>
</protein>
<dbReference type="RefSeq" id="WP_245691519.1">
    <property type="nucleotide sequence ID" value="NZ_CALFZY010000036.1"/>
</dbReference>
<feature type="transmembrane region" description="Helical" evidence="4">
    <location>
        <begin position="358"/>
        <end position="377"/>
    </location>
</feature>
<keyword evidence="1 4" id="KW-0812">Transmembrane</keyword>
<evidence type="ECO:0000256" key="1">
    <source>
        <dbReference type="ARBA" id="ARBA00022692"/>
    </source>
</evidence>
<keyword evidence="2 4" id="KW-1133">Transmembrane helix</keyword>